<dbReference type="STRING" id="1230458.C484_06901"/>
<name>M0A8D6_9EURY</name>
<dbReference type="AlphaFoldDB" id="M0A8D6"/>
<sequence length="169" mass="19134">MPTPNDARDSASETDTTDTAADTNTASDETTDTSQNATHPAFELDLTDDELDALHDLQLGIENLHRSYGALLEFHHQLGHAMDRMRDAEAELRNAGHDEWANQLRDEHLPAGAINDQWSYELVEEFSGVFLTDVETFETAVRDELADGLDHVSERRQQHHLRERARDSR</sequence>
<accession>M0A8D6</accession>
<keyword evidence="3" id="KW-1185">Reference proteome</keyword>
<evidence type="ECO:0000256" key="1">
    <source>
        <dbReference type="SAM" id="MobiDB-lite"/>
    </source>
</evidence>
<feature type="compositionally biased region" description="Basic and acidic residues" evidence="1">
    <location>
        <begin position="1"/>
        <end position="11"/>
    </location>
</feature>
<evidence type="ECO:0000313" key="3">
    <source>
        <dbReference type="Proteomes" id="UP000011648"/>
    </source>
</evidence>
<dbReference type="Proteomes" id="UP000011648">
    <property type="component" value="Unassembled WGS sequence"/>
</dbReference>
<protein>
    <submittedName>
        <fullName evidence="2">Uncharacterized protein</fullName>
    </submittedName>
</protein>
<comment type="caution">
    <text evidence="2">The sequence shown here is derived from an EMBL/GenBank/DDBJ whole genome shotgun (WGS) entry which is preliminary data.</text>
</comment>
<evidence type="ECO:0000313" key="2">
    <source>
        <dbReference type="EMBL" id="ELY93593.1"/>
    </source>
</evidence>
<dbReference type="OrthoDB" id="186005at2157"/>
<dbReference type="EMBL" id="AOIL01000019">
    <property type="protein sequence ID" value="ELY93593.1"/>
    <property type="molecule type" value="Genomic_DNA"/>
</dbReference>
<feature type="compositionally biased region" description="Low complexity" evidence="1">
    <location>
        <begin position="13"/>
        <end position="34"/>
    </location>
</feature>
<reference evidence="2 3" key="1">
    <citation type="journal article" date="2014" name="PLoS Genet.">
        <title>Phylogenetically driven sequencing of extremely halophilic archaea reveals strategies for static and dynamic osmo-response.</title>
        <authorList>
            <person name="Becker E.A."/>
            <person name="Seitzer P.M."/>
            <person name="Tritt A."/>
            <person name="Larsen D."/>
            <person name="Krusor M."/>
            <person name="Yao A.I."/>
            <person name="Wu D."/>
            <person name="Madern D."/>
            <person name="Eisen J.A."/>
            <person name="Darling A.E."/>
            <person name="Facciotti M.T."/>
        </authorList>
    </citation>
    <scope>NUCLEOTIDE SEQUENCE [LARGE SCALE GENOMIC DNA]</scope>
    <source>
        <strain evidence="2 3">DSM 12281</strain>
    </source>
</reference>
<gene>
    <name evidence="2" type="ORF">C484_06901</name>
</gene>
<feature type="region of interest" description="Disordered" evidence="1">
    <location>
        <begin position="1"/>
        <end position="38"/>
    </location>
</feature>
<organism evidence="2 3">
    <name type="scientific">Natrialba taiwanensis DSM 12281</name>
    <dbReference type="NCBI Taxonomy" id="1230458"/>
    <lineage>
        <taxon>Archaea</taxon>
        <taxon>Methanobacteriati</taxon>
        <taxon>Methanobacteriota</taxon>
        <taxon>Stenosarchaea group</taxon>
        <taxon>Halobacteria</taxon>
        <taxon>Halobacteriales</taxon>
        <taxon>Natrialbaceae</taxon>
        <taxon>Natrialba</taxon>
    </lineage>
</organism>
<dbReference type="PATRIC" id="fig|1230458.4.peg.1398"/>
<dbReference type="RefSeq" id="WP_006825195.1">
    <property type="nucleotide sequence ID" value="NZ_AOIL01000019.1"/>
</dbReference>
<proteinExistence type="predicted"/>